<dbReference type="AlphaFoldDB" id="A0A232M5G2"/>
<proteinExistence type="predicted"/>
<gene>
    <name evidence="1" type="ORF">Egran_00621</name>
</gene>
<evidence type="ECO:0000313" key="1">
    <source>
        <dbReference type="EMBL" id="OXV11616.1"/>
    </source>
</evidence>
<dbReference type="EMBL" id="NPHW01002385">
    <property type="protein sequence ID" value="OXV11616.1"/>
    <property type="molecule type" value="Genomic_DNA"/>
</dbReference>
<sequence>MLLPLLKIHAEASQIATSVLSSRNRAEPERAFTGEARGAYSWLDCILTEERDWCMAEGCPACVVLHVLYSEPTIRVVAVACLLSDLLPDAEMSESRDRLPKFNFWLGALQAAVRRDPLWGDAFWPEIEYRAYRLEMGIKQLMLQCSELRGARKPDEFLSKSSLVLNTQANHFVYHCQMRMTPVQPSNFARIQLKMLWEEQEPLSKLIMACWTSLCWNKRKTLNVPDNRPPADTRERSVTS</sequence>
<dbReference type="Proteomes" id="UP000243515">
    <property type="component" value="Unassembled WGS sequence"/>
</dbReference>
<reference evidence="1 2" key="1">
    <citation type="journal article" date="2015" name="Environ. Microbiol.">
        <title>Metagenome sequence of Elaphomyces granulatus from sporocarp tissue reveals Ascomycota ectomycorrhizal fingerprints of genome expansion and a Proteobacteria-rich microbiome.</title>
        <authorList>
            <person name="Quandt C.A."/>
            <person name="Kohler A."/>
            <person name="Hesse C.N."/>
            <person name="Sharpton T.J."/>
            <person name="Martin F."/>
            <person name="Spatafora J.W."/>
        </authorList>
    </citation>
    <scope>NUCLEOTIDE SEQUENCE [LARGE SCALE GENOMIC DNA]</scope>
    <source>
        <strain evidence="1 2">OSC145934</strain>
    </source>
</reference>
<dbReference type="OrthoDB" id="5272500at2759"/>
<organism evidence="1 2">
    <name type="scientific">Elaphomyces granulatus</name>
    <dbReference type="NCBI Taxonomy" id="519963"/>
    <lineage>
        <taxon>Eukaryota</taxon>
        <taxon>Fungi</taxon>
        <taxon>Dikarya</taxon>
        <taxon>Ascomycota</taxon>
        <taxon>Pezizomycotina</taxon>
        <taxon>Eurotiomycetes</taxon>
        <taxon>Eurotiomycetidae</taxon>
        <taxon>Eurotiales</taxon>
        <taxon>Elaphomycetaceae</taxon>
        <taxon>Elaphomyces</taxon>
    </lineage>
</organism>
<name>A0A232M5G2_9EURO</name>
<keyword evidence="2" id="KW-1185">Reference proteome</keyword>
<comment type="caution">
    <text evidence="1">The sequence shown here is derived from an EMBL/GenBank/DDBJ whole genome shotgun (WGS) entry which is preliminary data.</text>
</comment>
<accession>A0A232M5G2</accession>
<evidence type="ECO:0000313" key="2">
    <source>
        <dbReference type="Proteomes" id="UP000243515"/>
    </source>
</evidence>
<protein>
    <submittedName>
        <fullName evidence="1">Uncharacterized protein</fullName>
    </submittedName>
</protein>